<protein>
    <submittedName>
        <fullName evidence="4">GNAT family N-acetyltransferase</fullName>
    </submittedName>
</protein>
<dbReference type="Proteomes" id="UP000737171">
    <property type="component" value="Unassembled WGS sequence"/>
</dbReference>
<sequence length="150" mass="16362">MPIILEAPGQPDVLALIEALDAYQKPLYPAESHHGIDLNALSQPNVLFAVVRDDTGRAVGCGGIALERDYGELKRMFVDPQQRGKGLAKALLAFLEAEAMQRGCRLFTLETGYLQDDALGLYARAGYERCGPFGDYAEDPNSVFMRKAVG</sequence>
<keyword evidence="2" id="KW-0012">Acyltransferase</keyword>
<evidence type="ECO:0000259" key="3">
    <source>
        <dbReference type="PROSITE" id="PS51186"/>
    </source>
</evidence>
<dbReference type="Pfam" id="PF00583">
    <property type="entry name" value="Acetyltransf_1"/>
    <property type="match status" value="1"/>
</dbReference>
<feature type="domain" description="N-acetyltransferase" evidence="3">
    <location>
        <begin position="3"/>
        <end position="150"/>
    </location>
</feature>
<organism evidence="4 5">
    <name type="scientific">Pseudaquabacterium terrae</name>
    <dbReference type="NCBI Taxonomy" id="2732868"/>
    <lineage>
        <taxon>Bacteria</taxon>
        <taxon>Pseudomonadati</taxon>
        <taxon>Pseudomonadota</taxon>
        <taxon>Betaproteobacteria</taxon>
        <taxon>Burkholderiales</taxon>
        <taxon>Sphaerotilaceae</taxon>
        <taxon>Pseudaquabacterium</taxon>
    </lineage>
</organism>
<dbReference type="RefSeq" id="WP_173123701.1">
    <property type="nucleotide sequence ID" value="NZ_JABRWJ010000004.1"/>
</dbReference>
<dbReference type="SUPFAM" id="SSF55729">
    <property type="entry name" value="Acyl-CoA N-acyltransferases (Nat)"/>
    <property type="match status" value="1"/>
</dbReference>
<proteinExistence type="predicted"/>
<dbReference type="PANTHER" id="PTHR43877:SF5">
    <property type="entry name" value="BLL8307 PROTEIN"/>
    <property type="match status" value="1"/>
</dbReference>
<comment type="caution">
    <text evidence="4">The sequence shown here is derived from an EMBL/GenBank/DDBJ whole genome shotgun (WGS) entry which is preliminary data.</text>
</comment>
<dbReference type="InterPro" id="IPR050832">
    <property type="entry name" value="Bact_Acetyltransf"/>
</dbReference>
<dbReference type="Gene3D" id="3.40.630.30">
    <property type="match status" value="1"/>
</dbReference>
<accession>A0ABX2EI26</accession>
<dbReference type="InterPro" id="IPR000182">
    <property type="entry name" value="GNAT_dom"/>
</dbReference>
<evidence type="ECO:0000313" key="5">
    <source>
        <dbReference type="Proteomes" id="UP000737171"/>
    </source>
</evidence>
<name>A0ABX2EI26_9BURK</name>
<reference evidence="4 5" key="1">
    <citation type="submission" date="2020-05" db="EMBL/GenBank/DDBJ databases">
        <title>Aquincola sp. isolate from soil.</title>
        <authorList>
            <person name="Han J."/>
            <person name="Kim D.-U."/>
        </authorList>
    </citation>
    <scope>NUCLEOTIDE SEQUENCE [LARGE SCALE GENOMIC DNA]</scope>
    <source>
        <strain evidence="4 5">S2</strain>
    </source>
</reference>
<dbReference type="CDD" id="cd04301">
    <property type="entry name" value="NAT_SF"/>
    <property type="match status" value="1"/>
</dbReference>
<evidence type="ECO:0000313" key="4">
    <source>
        <dbReference type="EMBL" id="NRF68236.1"/>
    </source>
</evidence>
<evidence type="ECO:0000256" key="1">
    <source>
        <dbReference type="ARBA" id="ARBA00022679"/>
    </source>
</evidence>
<evidence type="ECO:0000256" key="2">
    <source>
        <dbReference type="ARBA" id="ARBA00023315"/>
    </source>
</evidence>
<keyword evidence="1" id="KW-0808">Transferase</keyword>
<dbReference type="EMBL" id="JABRWJ010000004">
    <property type="protein sequence ID" value="NRF68236.1"/>
    <property type="molecule type" value="Genomic_DNA"/>
</dbReference>
<dbReference type="PROSITE" id="PS51186">
    <property type="entry name" value="GNAT"/>
    <property type="match status" value="1"/>
</dbReference>
<gene>
    <name evidence="4" type="ORF">HLB44_14680</name>
</gene>
<dbReference type="InterPro" id="IPR016181">
    <property type="entry name" value="Acyl_CoA_acyltransferase"/>
</dbReference>
<dbReference type="PANTHER" id="PTHR43877">
    <property type="entry name" value="AMINOALKYLPHOSPHONATE N-ACETYLTRANSFERASE-RELATED-RELATED"/>
    <property type="match status" value="1"/>
</dbReference>
<keyword evidence="5" id="KW-1185">Reference proteome</keyword>